<dbReference type="PANTHER" id="PTHR48043:SF159">
    <property type="entry name" value="EG:EG0003.4 PROTEIN-RELATED"/>
    <property type="match status" value="1"/>
</dbReference>
<dbReference type="CDD" id="cd03784">
    <property type="entry name" value="GT1_Gtf-like"/>
    <property type="match status" value="1"/>
</dbReference>
<reference evidence="4" key="1">
    <citation type="journal article" date="2020" name="J Insects Food Feed">
        <title>The yellow mealworm (Tenebrio molitor) genome: a resource for the emerging insects as food and feed industry.</title>
        <authorList>
            <person name="Eriksson T."/>
            <person name="Andere A."/>
            <person name="Kelstrup H."/>
            <person name="Emery V."/>
            <person name="Picard C."/>
        </authorList>
    </citation>
    <scope>NUCLEOTIDE SEQUENCE</scope>
    <source>
        <strain evidence="4">Stoneville</strain>
        <tissue evidence="4">Whole head</tissue>
    </source>
</reference>
<reference evidence="4" key="2">
    <citation type="submission" date="2021-08" db="EMBL/GenBank/DDBJ databases">
        <authorList>
            <person name="Eriksson T."/>
        </authorList>
    </citation>
    <scope>NUCLEOTIDE SEQUENCE</scope>
    <source>
        <strain evidence="4">Stoneville</strain>
        <tissue evidence="4">Whole head</tissue>
    </source>
</reference>
<dbReference type="SUPFAM" id="SSF53756">
    <property type="entry name" value="UDP-Glycosyltransferase/glycogen phosphorylase"/>
    <property type="match status" value="1"/>
</dbReference>
<comment type="similarity">
    <text evidence="1">Belongs to the UDP-glycosyltransferase family.</text>
</comment>
<proteinExistence type="inferred from homology"/>
<evidence type="ECO:0000256" key="3">
    <source>
        <dbReference type="ARBA" id="ARBA00022679"/>
    </source>
</evidence>
<evidence type="ECO:0000313" key="4">
    <source>
        <dbReference type="EMBL" id="KAH0813961.1"/>
    </source>
</evidence>
<accession>A0A8J6HFY5</accession>
<organism evidence="4 5">
    <name type="scientific">Tenebrio molitor</name>
    <name type="common">Yellow mealworm beetle</name>
    <dbReference type="NCBI Taxonomy" id="7067"/>
    <lineage>
        <taxon>Eukaryota</taxon>
        <taxon>Metazoa</taxon>
        <taxon>Ecdysozoa</taxon>
        <taxon>Arthropoda</taxon>
        <taxon>Hexapoda</taxon>
        <taxon>Insecta</taxon>
        <taxon>Pterygota</taxon>
        <taxon>Neoptera</taxon>
        <taxon>Endopterygota</taxon>
        <taxon>Coleoptera</taxon>
        <taxon>Polyphaga</taxon>
        <taxon>Cucujiformia</taxon>
        <taxon>Tenebrionidae</taxon>
        <taxon>Tenebrio</taxon>
    </lineage>
</organism>
<dbReference type="EMBL" id="JABDTM020024784">
    <property type="protein sequence ID" value="KAH0813961.1"/>
    <property type="molecule type" value="Genomic_DNA"/>
</dbReference>
<name>A0A8J6HFY5_TENMO</name>
<dbReference type="InterPro" id="IPR035595">
    <property type="entry name" value="UDP_glycos_trans_CS"/>
</dbReference>
<keyword evidence="5" id="KW-1185">Reference proteome</keyword>
<keyword evidence="2" id="KW-0328">Glycosyltransferase</keyword>
<evidence type="ECO:0000256" key="1">
    <source>
        <dbReference type="ARBA" id="ARBA00009995"/>
    </source>
</evidence>
<sequence length="986" mass="114747">MTKILEILVEAFKYYLKHDKTGCRRIVDIFKSKILTTEENKLKNECLEIYWERFDSFGNLKQLKWFLTYEPNAVVGHFDKFFDVLLDTKLQIHWRLRMWRTIKKFTHLQLDERSIQICLSKINDDDFVEQKSKFVTCLAILMKSGDYADLANSFKPANKQLDLTNEKQVRLYNLQCAIGQCFKYTKSCDTLPSLLKYCAGDYFKYSKNSLYSLLYRTPENALPQYLNYLSKQAISVRKHALYLTCELSTSTALEKMIRLLNKQEEVLSLQKHMFDTTIQYFVKNPTDLFFELVKLNMLFISKNDTESLNSATEHLSNIPQKYKVEYIIYCWEYLEKTVDIWEKLKPLKNRLLSSMKPLMALIPLQFGLKIIDDHYMTTKSLVEKTVIFEKCFNVLEKCDNRDTVLNVLRNWYNTVMVSTENDLSYMEPFANYFEAKVNVIENFSDFIKIHFLRKKLEWSQNQNVEDLVENVFSFFKHLVFTYGINIVQLFAPEMHRNLSFFFPEDKTKLYNFYLNMITKHPHPNVALLLLDVITMPSPKHSSFEPFKNIIDIIENMNDGLLQIILHHRKHKYKMLINGVQSAKILGVFPMSARSHYILGSSLMRELAERGHDVTVVSPFGEENPPKKGSYRNVILTGFVEEHDRKVKELNIFKKEKMNFLLLAPLMAKIMTDMTEQTLNHTNVQKLINSNEQFDVVIVEEFMNHAHKAFASHFKGNLVVLSTLGANSWINDLVGNPTPLSYIPDVVLGYSSNMTFMQRLWNALTYFYRQMINQIYVLPRHNQLIKDYFPNGPDIQDVLYNASIMLINSHQSTNQPVPYVPSMVDIGGFHIKPPKKLPQDLQEFLDNAKEGVVYFSLGSNMKSSLLPPEKRQAFLDSFSKLKQQVLWKWEEDTLPGKPTNVRLGKWLPQQDILAHPNVKLFVTHAGLLSTIETIYHGVPILATPLGGDQNMNAQQMANEGFGLVVNFPDISEETLTEKLTELLNNPK</sequence>
<dbReference type="GO" id="GO:0008194">
    <property type="term" value="F:UDP-glycosyltransferase activity"/>
    <property type="evidence" value="ECO:0007669"/>
    <property type="project" value="InterPro"/>
</dbReference>
<gene>
    <name evidence="4" type="ORF">GEV33_008830</name>
</gene>
<dbReference type="InterPro" id="IPR050271">
    <property type="entry name" value="UDP-glycosyltransferase"/>
</dbReference>
<protein>
    <submittedName>
        <fullName evidence="4">Uncharacterized protein</fullName>
    </submittedName>
</protein>
<dbReference type="FunFam" id="3.40.50.2000:FF:000144">
    <property type="entry name" value="UDP-glucuronosyltransferase"/>
    <property type="match status" value="1"/>
</dbReference>
<evidence type="ECO:0000313" key="5">
    <source>
        <dbReference type="Proteomes" id="UP000719412"/>
    </source>
</evidence>
<dbReference type="PANTHER" id="PTHR48043">
    <property type="entry name" value="EG:EG0003.4 PROTEIN-RELATED"/>
    <property type="match status" value="1"/>
</dbReference>
<dbReference type="FunFam" id="3.40.50.2000:FF:000050">
    <property type="entry name" value="UDP-glucuronosyltransferase"/>
    <property type="match status" value="1"/>
</dbReference>
<dbReference type="Proteomes" id="UP000719412">
    <property type="component" value="Unassembled WGS sequence"/>
</dbReference>
<dbReference type="AlphaFoldDB" id="A0A8J6HFY5"/>
<keyword evidence="3" id="KW-0808">Transferase</keyword>
<dbReference type="Gene3D" id="3.40.50.2000">
    <property type="entry name" value="Glycogen Phosphorylase B"/>
    <property type="match status" value="2"/>
</dbReference>
<dbReference type="Pfam" id="PF00201">
    <property type="entry name" value="UDPGT"/>
    <property type="match status" value="1"/>
</dbReference>
<evidence type="ECO:0000256" key="2">
    <source>
        <dbReference type="ARBA" id="ARBA00022676"/>
    </source>
</evidence>
<dbReference type="PROSITE" id="PS00375">
    <property type="entry name" value="UDPGT"/>
    <property type="match status" value="1"/>
</dbReference>
<comment type="caution">
    <text evidence="4">The sequence shown here is derived from an EMBL/GenBank/DDBJ whole genome shotgun (WGS) entry which is preliminary data.</text>
</comment>
<dbReference type="InterPro" id="IPR002213">
    <property type="entry name" value="UDP_glucos_trans"/>
</dbReference>